<protein>
    <submittedName>
        <fullName evidence="3">Transposase PF05598 domain protein</fullName>
    </submittedName>
</protein>
<reference evidence="3 4" key="1">
    <citation type="submission" date="2013-01" db="EMBL/GenBank/DDBJ databases">
        <authorList>
            <person name="Harkins D.M."/>
            <person name="Durkin A.S."/>
            <person name="Brinkac L.M."/>
            <person name="Haft D.H."/>
            <person name="Selengut J.D."/>
            <person name="Sanka R."/>
            <person name="DePew J."/>
            <person name="Purushe J."/>
            <person name="Tulsiani S.M."/>
            <person name="Graham G.C."/>
            <person name="Burns M.-A."/>
            <person name="Dohnt M.F."/>
            <person name="Smythe L.D."/>
            <person name="McKay D.B."/>
            <person name="Craig S.B."/>
            <person name="Vinetz J.M."/>
            <person name="Sutton G.G."/>
            <person name="Nierman W.C."/>
            <person name="Fouts D.E."/>
        </authorList>
    </citation>
    <scope>NUCLEOTIDE SEQUENCE [LARGE SCALE GENOMIC DNA]</scope>
    <source>
        <strain evidence="3 4">LT2116</strain>
    </source>
</reference>
<dbReference type="EMBL" id="AHOR02000061">
    <property type="protein sequence ID" value="EMF80137.1"/>
    <property type="molecule type" value="Genomic_DNA"/>
</dbReference>
<comment type="caution">
    <text evidence="3">The sequence shown here is derived from an EMBL/GenBank/DDBJ whole genome shotgun (WGS) entry which is preliminary data.</text>
</comment>
<feature type="coiled-coil region" evidence="1">
    <location>
        <begin position="179"/>
        <end position="213"/>
    </location>
</feature>
<sequence length="405" mass="47470">MAKFKNTNANQLRIHILDFQELFGEGHPIQGFKKVIDRLDFKNFERNYQNDETGRPAISPKKVISALFYSILIENLSMRELCRLSKLRAELIYLLDGEELDHTFISKFRKIHKNEITALFSQTVFLGYESGFIDFETISIDGTKIKASANPDDFGDLKRFETRLKQIEKVSKRKFKEWEQSADLEHSKIQKKRKELERKTDKLKEAIEYLKKHEDPRRIHLYERNCDLQKRRSGFIVGYNAQAAVDCKSKMIISQCVETGQSDTQFTEKMIQKVESCYSSLKSKDQDLRKIQYVLDAGYASETNFRNLKEFDLYCPDQKITRLFQAGKIPKVPRPTQRKLQSIRFTYEKKLNRFICPTGRVLKFRTENYLHGKDSYSDFRSTSCSGCSLKHFCSKGALEVYFGKF</sequence>
<organism evidence="3 4">
    <name type="scientific">Leptospira weilii serovar Topaz str. LT2116</name>
    <dbReference type="NCBI Taxonomy" id="1088540"/>
    <lineage>
        <taxon>Bacteria</taxon>
        <taxon>Pseudomonadati</taxon>
        <taxon>Spirochaetota</taxon>
        <taxon>Spirochaetia</taxon>
        <taxon>Leptospirales</taxon>
        <taxon>Leptospiraceae</taxon>
        <taxon>Leptospira</taxon>
    </lineage>
</organism>
<dbReference type="AlphaFoldDB" id="M3FI63"/>
<dbReference type="Proteomes" id="UP000011770">
    <property type="component" value="Unassembled WGS sequence"/>
</dbReference>
<feature type="domain" description="Transposase InsH N-terminal" evidence="2">
    <location>
        <begin position="19"/>
        <end position="110"/>
    </location>
</feature>
<accession>M3FI63</accession>
<keyword evidence="1" id="KW-0175">Coiled coil</keyword>
<evidence type="ECO:0000313" key="4">
    <source>
        <dbReference type="Proteomes" id="UP000011770"/>
    </source>
</evidence>
<proteinExistence type="predicted"/>
<evidence type="ECO:0000259" key="2">
    <source>
        <dbReference type="Pfam" id="PF05598"/>
    </source>
</evidence>
<name>M3FI63_9LEPT</name>
<gene>
    <name evidence="3" type="ORF">LEP1GSC188_2574</name>
</gene>
<evidence type="ECO:0000313" key="3">
    <source>
        <dbReference type="EMBL" id="EMF80137.1"/>
    </source>
</evidence>
<evidence type="ECO:0000256" key="1">
    <source>
        <dbReference type="SAM" id="Coils"/>
    </source>
</evidence>
<dbReference type="InterPro" id="IPR008490">
    <property type="entry name" value="Transposase_InsH_N"/>
</dbReference>
<dbReference type="Pfam" id="PF05598">
    <property type="entry name" value="DUF772"/>
    <property type="match status" value="1"/>
</dbReference>
<dbReference type="PANTHER" id="PTHR33408">
    <property type="entry name" value="TRANSPOSASE"/>
    <property type="match status" value="1"/>
</dbReference>